<reference evidence="2 3" key="1">
    <citation type="submission" date="2020-08" db="EMBL/GenBank/DDBJ databases">
        <title>Bridging the membrane lipid divide: bacteria of the FCB group superphylum have the potential to synthesize archaeal ether lipids.</title>
        <authorList>
            <person name="Villanueva L."/>
            <person name="Von Meijenfeldt F.A.B."/>
            <person name="Westbye A.B."/>
            <person name="Yadav S."/>
            <person name="Hopmans E.C."/>
            <person name="Dutilh B.E."/>
            <person name="Sinninghe Damste J.S."/>
        </authorList>
    </citation>
    <scope>NUCLEOTIDE SEQUENCE [LARGE SCALE GENOMIC DNA]</scope>
    <source>
        <strain evidence="2">NIOZ-UU17</strain>
    </source>
</reference>
<dbReference type="InterPro" id="IPR010298">
    <property type="entry name" value="YacP-like"/>
</dbReference>
<proteinExistence type="predicted"/>
<dbReference type="AlphaFoldDB" id="A0A8J6NU88"/>
<comment type="caution">
    <text evidence="2">The sequence shown here is derived from an EMBL/GenBank/DDBJ whole genome shotgun (WGS) entry which is preliminary data.</text>
</comment>
<evidence type="ECO:0000256" key="1">
    <source>
        <dbReference type="SAM" id="MobiDB-lite"/>
    </source>
</evidence>
<accession>A0A8J6NU88</accession>
<gene>
    <name evidence="2" type="ORF">H8D96_15670</name>
</gene>
<feature type="region of interest" description="Disordered" evidence="1">
    <location>
        <begin position="139"/>
        <end position="173"/>
    </location>
</feature>
<name>A0A8J6NU88_9BACT</name>
<evidence type="ECO:0000313" key="3">
    <source>
        <dbReference type="Proteomes" id="UP000605201"/>
    </source>
</evidence>
<evidence type="ECO:0000313" key="2">
    <source>
        <dbReference type="EMBL" id="MBC8433349.1"/>
    </source>
</evidence>
<dbReference type="Proteomes" id="UP000605201">
    <property type="component" value="Unassembled WGS sequence"/>
</dbReference>
<feature type="compositionally biased region" description="Basic residues" evidence="1">
    <location>
        <begin position="150"/>
        <end position="173"/>
    </location>
</feature>
<dbReference type="Pfam" id="PF05991">
    <property type="entry name" value="NYN_YacP"/>
    <property type="match status" value="1"/>
</dbReference>
<dbReference type="PANTHER" id="PTHR34547:SF1">
    <property type="entry name" value="YACP-LIKE NYN DOMAIN PROTEIN"/>
    <property type="match status" value="1"/>
</dbReference>
<protein>
    <submittedName>
        <fullName evidence="2">NYN domain-containing protein</fullName>
    </submittedName>
</protein>
<sequence length="173" mass="19658">MSIHIIIDGYNLIRQSNFFSPIDRRDMQLGRETLIETLAAYKRIKGHKITVVFDGVQAPSFFQSRGQIKGIKVKFSRNDESADTAIKRMAAREKEKALVVSSDLDVMNFAASAGYATIDSLNFEEKIAMATYMDTKGIEQEDEGGWAPTTKKKGPRRRLSKKKRKNRIKIQKL</sequence>
<dbReference type="PANTHER" id="PTHR34547">
    <property type="entry name" value="YACP-LIKE NYN DOMAIN PROTEIN"/>
    <property type="match status" value="1"/>
</dbReference>
<organism evidence="2 3">
    <name type="scientific">Candidatus Desulfatibia vada</name>
    <dbReference type="NCBI Taxonomy" id="2841696"/>
    <lineage>
        <taxon>Bacteria</taxon>
        <taxon>Pseudomonadati</taxon>
        <taxon>Thermodesulfobacteriota</taxon>
        <taxon>Desulfobacteria</taxon>
        <taxon>Desulfobacterales</taxon>
        <taxon>Desulfobacterales incertae sedis</taxon>
        <taxon>Candidatus Desulfatibia</taxon>
    </lineage>
</organism>
<dbReference type="EMBL" id="JACNIG010000292">
    <property type="protein sequence ID" value="MBC8433349.1"/>
    <property type="molecule type" value="Genomic_DNA"/>
</dbReference>